<protein>
    <recommendedName>
        <fullName evidence="6">Exodeoxyribonuclease 7 small subunit</fullName>
        <ecNumber evidence="6">3.1.11.6</ecNumber>
    </recommendedName>
    <alternativeName>
        <fullName evidence="6">Exodeoxyribonuclease VII small subunit</fullName>
        <shortName evidence="6">Exonuclease VII small subunit</shortName>
    </alternativeName>
</protein>
<reference evidence="7 8" key="1">
    <citation type="submission" date="2006-02" db="EMBL/GenBank/DDBJ databases">
        <authorList>
            <person name="Pinhassi J."/>
            <person name="Pedros-Alio C."/>
            <person name="Ferriera S."/>
            <person name="Johnson J."/>
            <person name="Kravitz S."/>
            <person name="Halpern A."/>
            <person name="Remington K."/>
            <person name="Beeson K."/>
            <person name="Tran B."/>
            <person name="Rogers Y.-H."/>
            <person name="Friedman R."/>
            <person name="Venter J.C."/>
        </authorList>
    </citation>
    <scope>NUCLEOTIDE SEQUENCE [LARGE SCALE GENOMIC DNA]</scope>
    <source>
        <strain evidence="7 8">MED297</strain>
    </source>
</reference>
<dbReference type="GO" id="GO:0009318">
    <property type="term" value="C:exodeoxyribonuclease VII complex"/>
    <property type="evidence" value="ECO:0007669"/>
    <property type="project" value="UniProtKB-UniRule"/>
</dbReference>
<dbReference type="PIRSF" id="PIRSF006488">
    <property type="entry name" value="Exonuc_VII_S"/>
    <property type="match status" value="1"/>
</dbReference>
<gene>
    <name evidence="6" type="primary">xseB</name>
    <name evidence="7" type="ORF">MED297_04327</name>
</gene>
<dbReference type="GO" id="GO:0005829">
    <property type="term" value="C:cytosol"/>
    <property type="evidence" value="ECO:0007669"/>
    <property type="project" value="TreeGrafter"/>
</dbReference>
<dbReference type="InterPro" id="IPR037004">
    <property type="entry name" value="Exonuc_VII_ssu_sf"/>
</dbReference>
<dbReference type="GO" id="GO:0006308">
    <property type="term" value="P:DNA catabolic process"/>
    <property type="evidence" value="ECO:0007669"/>
    <property type="project" value="UniProtKB-UniRule"/>
</dbReference>
<dbReference type="EMBL" id="AAOE01000015">
    <property type="protein sequence ID" value="EAR08865.1"/>
    <property type="molecule type" value="Genomic_DNA"/>
</dbReference>
<dbReference type="GO" id="GO:0008855">
    <property type="term" value="F:exodeoxyribonuclease VII activity"/>
    <property type="evidence" value="ECO:0007669"/>
    <property type="project" value="UniProtKB-UniRule"/>
</dbReference>
<comment type="function">
    <text evidence="6">Bidirectionally degrades single-stranded DNA into large acid-insoluble oligonucleotides, which are then degraded further into small acid-soluble oligonucleotides.</text>
</comment>
<evidence type="ECO:0000256" key="4">
    <source>
        <dbReference type="ARBA" id="ARBA00022801"/>
    </source>
</evidence>
<dbReference type="HAMAP" id="MF_00337">
    <property type="entry name" value="Exonuc_7_S"/>
    <property type="match status" value="1"/>
</dbReference>
<dbReference type="NCBIfam" id="NF002140">
    <property type="entry name" value="PRK00977.1-4"/>
    <property type="match status" value="1"/>
</dbReference>
<dbReference type="Proteomes" id="UP000005953">
    <property type="component" value="Unassembled WGS sequence"/>
</dbReference>
<evidence type="ECO:0000256" key="6">
    <source>
        <dbReference type="HAMAP-Rule" id="MF_00337"/>
    </source>
</evidence>
<dbReference type="HOGENOM" id="CLU_145918_3_3_6"/>
<keyword evidence="2 6" id="KW-0963">Cytoplasm</keyword>
<accession>A4BG70</accession>
<dbReference type="PANTHER" id="PTHR34137">
    <property type="entry name" value="EXODEOXYRIBONUCLEASE 7 SMALL SUBUNIT"/>
    <property type="match status" value="1"/>
</dbReference>
<keyword evidence="8" id="KW-1185">Reference proteome</keyword>
<comment type="subcellular location">
    <subcellularLocation>
        <location evidence="6">Cytoplasm</location>
    </subcellularLocation>
</comment>
<dbReference type="InterPro" id="IPR003761">
    <property type="entry name" value="Exonuc_VII_S"/>
</dbReference>
<evidence type="ECO:0000256" key="1">
    <source>
        <dbReference type="ARBA" id="ARBA00009998"/>
    </source>
</evidence>
<keyword evidence="3 6" id="KW-0540">Nuclease</keyword>
<comment type="caution">
    <text evidence="7">The sequence shown here is derived from an EMBL/GenBank/DDBJ whole genome shotgun (WGS) entry which is preliminary data.</text>
</comment>
<organism evidence="7 8">
    <name type="scientific">Reinekea blandensis MED297</name>
    <dbReference type="NCBI Taxonomy" id="314283"/>
    <lineage>
        <taxon>Bacteria</taxon>
        <taxon>Pseudomonadati</taxon>
        <taxon>Pseudomonadota</taxon>
        <taxon>Gammaproteobacteria</taxon>
        <taxon>Oceanospirillales</taxon>
        <taxon>Saccharospirillaceae</taxon>
        <taxon>Reinekea</taxon>
    </lineage>
</organism>
<keyword evidence="4 6" id="KW-0378">Hydrolase</keyword>
<proteinExistence type="inferred from homology"/>
<keyword evidence="5 6" id="KW-0269">Exonuclease</keyword>
<comment type="similarity">
    <text evidence="1 6">Belongs to the XseB family.</text>
</comment>
<evidence type="ECO:0000313" key="8">
    <source>
        <dbReference type="Proteomes" id="UP000005953"/>
    </source>
</evidence>
<dbReference type="Pfam" id="PF02609">
    <property type="entry name" value="Exonuc_VII_S"/>
    <property type="match status" value="1"/>
</dbReference>
<name>A4BG70_9GAMM</name>
<dbReference type="AlphaFoldDB" id="A4BG70"/>
<sequence>MRESGTIMSTKDAPSFEDNLAQLEAIVGQLESGDLSLDDAMKAFEQGIRLTRECQESLSTAEQKVQVLMAKNGEESLQPLNTNADQE</sequence>
<dbReference type="SUPFAM" id="SSF116842">
    <property type="entry name" value="XseB-like"/>
    <property type="match status" value="1"/>
</dbReference>
<evidence type="ECO:0000256" key="5">
    <source>
        <dbReference type="ARBA" id="ARBA00022839"/>
    </source>
</evidence>
<evidence type="ECO:0000313" key="7">
    <source>
        <dbReference type="EMBL" id="EAR08865.1"/>
    </source>
</evidence>
<comment type="subunit">
    <text evidence="6">Heterooligomer composed of large and small subunits.</text>
</comment>
<evidence type="ECO:0000256" key="2">
    <source>
        <dbReference type="ARBA" id="ARBA00022490"/>
    </source>
</evidence>
<dbReference type="NCBIfam" id="TIGR01280">
    <property type="entry name" value="xseB"/>
    <property type="match status" value="1"/>
</dbReference>
<dbReference type="STRING" id="314283.MED297_04327"/>
<evidence type="ECO:0000256" key="3">
    <source>
        <dbReference type="ARBA" id="ARBA00022722"/>
    </source>
</evidence>
<dbReference type="EC" id="3.1.11.6" evidence="6"/>
<comment type="catalytic activity">
    <reaction evidence="6">
        <text>Exonucleolytic cleavage in either 5'- to 3'- or 3'- to 5'-direction to yield nucleoside 5'-phosphates.</text>
        <dbReference type="EC" id="3.1.11.6"/>
    </reaction>
</comment>
<dbReference type="Gene3D" id="1.10.287.1040">
    <property type="entry name" value="Exonuclease VII, small subunit"/>
    <property type="match status" value="1"/>
</dbReference>
<dbReference type="PANTHER" id="PTHR34137:SF1">
    <property type="entry name" value="EXODEOXYRIBONUCLEASE 7 SMALL SUBUNIT"/>
    <property type="match status" value="1"/>
</dbReference>